<sequence>MVNDPIGDFLSQVRNAQLIKREKVELPSSKMLVAIADILKKEGFIHNYSINKEEVQRKLEIEFK</sequence>
<dbReference type="Gene3D" id="3.30.1370.30">
    <property type="match status" value="1"/>
</dbReference>
<organism evidence="6 7">
    <name type="scientific">Candidatus Dojkabacteria bacterium</name>
    <dbReference type="NCBI Taxonomy" id="2099670"/>
    <lineage>
        <taxon>Bacteria</taxon>
        <taxon>Candidatus Dojkabacteria</taxon>
    </lineage>
</organism>
<proteinExistence type="inferred from homology"/>
<keyword evidence="2 6" id="KW-0689">Ribosomal protein</keyword>
<comment type="similarity">
    <text evidence="1">Belongs to the universal ribosomal protein uS8 family.</text>
</comment>
<reference evidence="6" key="2">
    <citation type="journal article" date="2021" name="Microbiome">
        <title>Successional dynamics and alternative stable states in a saline activated sludge microbial community over 9 years.</title>
        <authorList>
            <person name="Wang Y."/>
            <person name="Ye J."/>
            <person name="Ju F."/>
            <person name="Liu L."/>
            <person name="Boyd J.A."/>
            <person name="Deng Y."/>
            <person name="Parks D.H."/>
            <person name="Jiang X."/>
            <person name="Yin X."/>
            <person name="Woodcroft B.J."/>
            <person name="Tyson G.W."/>
            <person name="Hugenholtz P."/>
            <person name="Polz M.F."/>
            <person name="Zhang T."/>
        </authorList>
    </citation>
    <scope>NUCLEOTIDE SEQUENCE</scope>
    <source>
        <strain evidence="6">HKST-UBA13</strain>
    </source>
</reference>
<dbReference type="InterPro" id="IPR000630">
    <property type="entry name" value="Ribosomal_uS8"/>
</dbReference>
<dbReference type="GO" id="GO:0005840">
    <property type="term" value="C:ribosome"/>
    <property type="evidence" value="ECO:0007669"/>
    <property type="project" value="UniProtKB-KW"/>
</dbReference>
<dbReference type="AlphaFoldDB" id="A0A955L2F4"/>
<dbReference type="Proteomes" id="UP000775877">
    <property type="component" value="Unassembled WGS sequence"/>
</dbReference>
<feature type="non-terminal residue" evidence="6">
    <location>
        <position position="64"/>
    </location>
</feature>
<evidence type="ECO:0000313" key="7">
    <source>
        <dbReference type="Proteomes" id="UP000775877"/>
    </source>
</evidence>
<comment type="caution">
    <text evidence="6">The sequence shown here is derived from an EMBL/GenBank/DDBJ whole genome shotgun (WGS) entry which is preliminary data.</text>
</comment>
<dbReference type="SUPFAM" id="SSF56047">
    <property type="entry name" value="Ribosomal protein S8"/>
    <property type="match status" value="1"/>
</dbReference>
<evidence type="ECO:0000256" key="3">
    <source>
        <dbReference type="ARBA" id="ARBA00023274"/>
    </source>
</evidence>
<reference evidence="6" key="1">
    <citation type="submission" date="2020-04" db="EMBL/GenBank/DDBJ databases">
        <authorList>
            <person name="Zhang T."/>
        </authorList>
    </citation>
    <scope>NUCLEOTIDE SEQUENCE</scope>
    <source>
        <strain evidence="6">HKST-UBA13</strain>
    </source>
</reference>
<evidence type="ECO:0000313" key="6">
    <source>
        <dbReference type="EMBL" id="MCA9381632.1"/>
    </source>
</evidence>
<dbReference type="EMBL" id="JAGQLJ010000147">
    <property type="protein sequence ID" value="MCA9381632.1"/>
    <property type="molecule type" value="Genomic_DNA"/>
</dbReference>
<evidence type="ECO:0000256" key="1">
    <source>
        <dbReference type="ARBA" id="ARBA00006471"/>
    </source>
</evidence>
<dbReference type="GO" id="GO:0006412">
    <property type="term" value="P:translation"/>
    <property type="evidence" value="ECO:0007669"/>
    <property type="project" value="InterPro"/>
</dbReference>
<dbReference type="GO" id="GO:0003735">
    <property type="term" value="F:structural constituent of ribosome"/>
    <property type="evidence" value="ECO:0007669"/>
    <property type="project" value="InterPro"/>
</dbReference>
<accession>A0A955L2F4</accession>
<dbReference type="GO" id="GO:1990904">
    <property type="term" value="C:ribonucleoprotein complex"/>
    <property type="evidence" value="ECO:0007669"/>
    <property type="project" value="UniProtKB-KW"/>
</dbReference>
<evidence type="ECO:0000256" key="2">
    <source>
        <dbReference type="ARBA" id="ARBA00022980"/>
    </source>
</evidence>
<protein>
    <recommendedName>
        <fullName evidence="4">Small ribosomal subunit protein uS8</fullName>
    </recommendedName>
    <alternativeName>
        <fullName evidence="5">30S ribosomal protein S8</fullName>
    </alternativeName>
</protein>
<dbReference type="InterPro" id="IPR035987">
    <property type="entry name" value="Ribosomal_uS8_sf"/>
</dbReference>
<keyword evidence="3" id="KW-0687">Ribonucleoprotein</keyword>
<evidence type="ECO:0000256" key="4">
    <source>
        <dbReference type="ARBA" id="ARBA00035258"/>
    </source>
</evidence>
<evidence type="ECO:0000256" key="5">
    <source>
        <dbReference type="ARBA" id="ARBA00035525"/>
    </source>
</evidence>
<gene>
    <name evidence="6" type="primary">rpsH</name>
    <name evidence="6" type="ORF">KC678_05180</name>
</gene>
<name>A0A955L2F4_9BACT</name>
<dbReference type="Pfam" id="PF00410">
    <property type="entry name" value="Ribosomal_S8"/>
    <property type="match status" value="1"/>
</dbReference>